<dbReference type="SUPFAM" id="SSF143631">
    <property type="entry name" value="ApbE-like"/>
    <property type="match status" value="1"/>
</dbReference>
<dbReference type="InterPro" id="IPR003374">
    <property type="entry name" value="ApbE-like_sf"/>
</dbReference>
<comment type="caution">
    <text evidence="1">The sequence shown here is derived from an EMBL/GenBank/DDBJ whole genome shotgun (WGS) entry which is preliminary data.</text>
</comment>
<evidence type="ECO:0000313" key="1">
    <source>
        <dbReference type="EMBL" id="HGE75625.1"/>
    </source>
</evidence>
<organism evidence="1">
    <name type="scientific">Mesoaciditoga lauensis</name>
    <dbReference type="NCBI Taxonomy" id="1495039"/>
    <lineage>
        <taxon>Bacteria</taxon>
        <taxon>Thermotogati</taxon>
        <taxon>Thermotogota</taxon>
        <taxon>Thermotogae</taxon>
        <taxon>Mesoaciditogales</taxon>
        <taxon>Mesoaciditogaceae</taxon>
        <taxon>Mesoaciditoga</taxon>
    </lineage>
</organism>
<dbReference type="AlphaFoldDB" id="A0A7V3RFD4"/>
<dbReference type="EMBL" id="DTPE01000228">
    <property type="protein sequence ID" value="HGE75625.1"/>
    <property type="molecule type" value="Genomic_DNA"/>
</dbReference>
<protein>
    <submittedName>
        <fullName evidence="1">Uncharacterized protein</fullName>
    </submittedName>
</protein>
<sequence length="63" mass="6969">MVAHKSTSVADAFATKLANRVRTKDDIQDVLRLGKKYDLLSVAIIKDDVLGLMGNFKIKPILL</sequence>
<proteinExistence type="predicted"/>
<dbReference type="Gene3D" id="3.10.520.10">
    <property type="entry name" value="ApbE-like domains"/>
    <property type="match status" value="1"/>
</dbReference>
<accession>A0A7V3RFD4</accession>
<gene>
    <name evidence="1" type="ORF">ENX73_05825</name>
</gene>
<reference evidence="1" key="1">
    <citation type="journal article" date="2020" name="mSystems">
        <title>Genome- and Community-Level Interaction Insights into Carbon Utilization and Element Cycling Functions of Hydrothermarchaeota in Hydrothermal Sediment.</title>
        <authorList>
            <person name="Zhou Z."/>
            <person name="Liu Y."/>
            <person name="Xu W."/>
            <person name="Pan J."/>
            <person name="Luo Z.H."/>
            <person name="Li M."/>
        </authorList>
    </citation>
    <scope>NUCLEOTIDE SEQUENCE [LARGE SCALE GENOMIC DNA]</scope>
    <source>
        <strain evidence="1">SpSt-966</strain>
    </source>
</reference>
<name>A0A7V3RFD4_9BACT</name>